<dbReference type="PANTHER" id="PTHR12570">
    <property type="match status" value="1"/>
</dbReference>
<accession>A0A2T9YR16</accession>
<dbReference type="PANTHER" id="PTHR12570:SF92">
    <property type="entry name" value="SPICHTHYIN, ISOFORM B"/>
    <property type="match status" value="1"/>
</dbReference>
<feature type="transmembrane region" description="Helical" evidence="5">
    <location>
        <begin position="6"/>
        <end position="29"/>
    </location>
</feature>
<feature type="transmembrane region" description="Helical" evidence="5">
    <location>
        <begin position="211"/>
        <end position="232"/>
    </location>
</feature>
<feature type="transmembrane region" description="Helical" evidence="5">
    <location>
        <begin position="74"/>
        <end position="95"/>
    </location>
</feature>
<keyword evidence="2 5" id="KW-0812">Transmembrane</keyword>
<dbReference type="Proteomes" id="UP000245383">
    <property type="component" value="Unassembled WGS sequence"/>
</dbReference>
<dbReference type="GO" id="GO:0016020">
    <property type="term" value="C:membrane"/>
    <property type="evidence" value="ECO:0007669"/>
    <property type="project" value="UniProtKB-SubCell"/>
</dbReference>
<dbReference type="InterPro" id="IPR008521">
    <property type="entry name" value="Mg_trans_NIPA"/>
</dbReference>
<dbReference type="InterPro" id="IPR037185">
    <property type="entry name" value="EmrE-like"/>
</dbReference>
<comment type="caution">
    <text evidence="6">The sequence shown here is derived from an EMBL/GenBank/DDBJ whole genome shotgun (WGS) entry which is preliminary data.</text>
</comment>
<dbReference type="OrthoDB" id="6428174at2759"/>
<proteinExistence type="predicted"/>
<comment type="subcellular location">
    <subcellularLocation>
        <location evidence="1">Membrane</location>
        <topology evidence="1">Multi-pass membrane protein</topology>
    </subcellularLocation>
</comment>
<dbReference type="EMBL" id="MBFR01000078">
    <property type="protein sequence ID" value="PVU94704.1"/>
    <property type="molecule type" value="Genomic_DNA"/>
</dbReference>
<dbReference type="AlphaFoldDB" id="A0A2T9YR16"/>
<evidence type="ECO:0000256" key="3">
    <source>
        <dbReference type="ARBA" id="ARBA00022989"/>
    </source>
</evidence>
<protein>
    <recommendedName>
        <fullName evidence="8">Magnesium transporter</fullName>
    </recommendedName>
</protein>
<evidence type="ECO:0008006" key="8">
    <source>
        <dbReference type="Google" id="ProtNLM"/>
    </source>
</evidence>
<sequence length="346" mass="38142">MNPKIIGMILATLSSLLIGTSFVITKMGLNHAALKYGSATEKLSFIKSHIWWIGMICMIAGEILNFLAYGFAPAILVTPLGALSVIFGAFFASIFLKEIITVVGKCACALCLLGSIQVVVNSPEDPPIVSIKQIVDLTIHPIFLTYSIIIIVAILVLILFIVPKFGDRSPITFISICSLAGSLTVICAKALGIALKLTFSGNNQLRQPAPYIYLLLMIIFTVTQIIYFNKVLDKFDTNIVTPIYYVFFSTATIAASIIMFRGFDGTPTELISIISGFLQLFVGVFLLNFSRYKVEKASFFEQREDENIEFLDLAYPINSSKNSSTPIRSYSQVKDNDSYDRVLTPC</sequence>
<feature type="transmembrane region" description="Helical" evidence="5">
    <location>
        <begin position="140"/>
        <end position="161"/>
    </location>
</feature>
<keyword evidence="7" id="KW-1185">Reference proteome</keyword>
<keyword evidence="3 5" id="KW-1133">Transmembrane helix</keyword>
<dbReference type="Pfam" id="PF05653">
    <property type="entry name" value="Mg_trans_NIPA"/>
    <property type="match status" value="1"/>
</dbReference>
<dbReference type="GO" id="GO:0015095">
    <property type="term" value="F:magnesium ion transmembrane transporter activity"/>
    <property type="evidence" value="ECO:0007669"/>
    <property type="project" value="InterPro"/>
</dbReference>
<evidence type="ECO:0000256" key="1">
    <source>
        <dbReference type="ARBA" id="ARBA00004141"/>
    </source>
</evidence>
<feature type="transmembrane region" description="Helical" evidence="5">
    <location>
        <begin position="269"/>
        <end position="289"/>
    </location>
</feature>
<evidence type="ECO:0000256" key="2">
    <source>
        <dbReference type="ARBA" id="ARBA00022692"/>
    </source>
</evidence>
<evidence type="ECO:0000313" key="7">
    <source>
        <dbReference type="Proteomes" id="UP000245383"/>
    </source>
</evidence>
<organism evidence="6 7">
    <name type="scientific">Smittium simulii</name>
    <dbReference type="NCBI Taxonomy" id="133385"/>
    <lineage>
        <taxon>Eukaryota</taxon>
        <taxon>Fungi</taxon>
        <taxon>Fungi incertae sedis</taxon>
        <taxon>Zoopagomycota</taxon>
        <taxon>Kickxellomycotina</taxon>
        <taxon>Harpellomycetes</taxon>
        <taxon>Harpellales</taxon>
        <taxon>Legeriomycetaceae</taxon>
        <taxon>Smittium</taxon>
    </lineage>
</organism>
<evidence type="ECO:0000256" key="5">
    <source>
        <dbReference type="SAM" id="Phobius"/>
    </source>
</evidence>
<keyword evidence="4 5" id="KW-0472">Membrane</keyword>
<evidence type="ECO:0000313" key="6">
    <source>
        <dbReference type="EMBL" id="PVU94704.1"/>
    </source>
</evidence>
<feature type="transmembrane region" description="Helical" evidence="5">
    <location>
        <begin position="102"/>
        <end position="120"/>
    </location>
</feature>
<reference evidence="6 7" key="1">
    <citation type="journal article" date="2018" name="MBio">
        <title>Comparative Genomics Reveals the Core Gene Toolbox for the Fungus-Insect Symbiosis.</title>
        <authorList>
            <person name="Wang Y."/>
            <person name="Stata M."/>
            <person name="Wang W."/>
            <person name="Stajich J.E."/>
            <person name="White M.M."/>
            <person name="Moncalvo J.M."/>
        </authorList>
    </citation>
    <scope>NUCLEOTIDE SEQUENCE [LARGE SCALE GENOMIC DNA]</scope>
    <source>
        <strain evidence="6 7">SWE-8-4</strain>
    </source>
</reference>
<feature type="transmembrane region" description="Helical" evidence="5">
    <location>
        <begin position="173"/>
        <end position="199"/>
    </location>
</feature>
<dbReference type="SUPFAM" id="SSF103481">
    <property type="entry name" value="Multidrug resistance efflux transporter EmrE"/>
    <property type="match status" value="1"/>
</dbReference>
<name>A0A2T9YR16_9FUNG</name>
<feature type="transmembrane region" description="Helical" evidence="5">
    <location>
        <begin position="50"/>
        <end position="68"/>
    </location>
</feature>
<evidence type="ECO:0000256" key="4">
    <source>
        <dbReference type="ARBA" id="ARBA00023136"/>
    </source>
</evidence>
<gene>
    <name evidence="6" type="ORF">BB561_002336</name>
</gene>
<feature type="transmembrane region" description="Helical" evidence="5">
    <location>
        <begin position="244"/>
        <end position="263"/>
    </location>
</feature>